<accession>A0A3P7KH77</accession>
<dbReference type="AlphaFoldDB" id="A0A3P7KH77"/>
<sequence>MADDIELLIILFCRTVLFICC</sequence>
<dbReference type="Proteomes" id="UP000277928">
    <property type="component" value="Unassembled WGS sequence"/>
</dbReference>
<evidence type="ECO:0000313" key="1">
    <source>
        <dbReference type="EMBL" id="VDM92840.1"/>
    </source>
</evidence>
<name>A0A3P7KH77_LITSI</name>
<evidence type="ECO:0000313" key="2">
    <source>
        <dbReference type="Proteomes" id="UP000277928"/>
    </source>
</evidence>
<feature type="non-terminal residue" evidence="1">
    <location>
        <position position="21"/>
    </location>
</feature>
<proteinExistence type="predicted"/>
<keyword evidence="2" id="KW-1185">Reference proteome</keyword>
<reference evidence="1 2" key="1">
    <citation type="submission" date="2018-08" db="EMBL/GenBank/DDBJ databases">
        <authorList>
            <person name="Laetsch R D."/>
            <person name="Stevens L."/>
            <person name="Kumar S."/>
            <person name="Blaxter L. M."/>
        </authorList>
    </citation>
    <scope>NUCLEOTIDE SEQUENCE [LARGE SCALE GENOMIC DNA]</scope>
</reference>
<organism evidence="1 2">
    <name type="scientific">Litomosoides sigmodontis</name>
    <name type="common">Filarial nematode worm</name>
    <dbReference type="NCBI Taxonomy" id="42156"/>
    <lineage>
        <taxon>Eukaryota</taxon>
        <taxon>Metazoa</taxon>
        <taxon>Ecdysozoa</taxon>
        <taxon>Nematoda</taxon>
        <taxon>Chromadorea</taxon>
        <taxon>Rhabditida</taxon>
        <taxon>Spirurina</taxon>
        <taxon>Spiruromorpha</taxon>
        <taxon>Filarioidea</taxon>
        <taxon>Onchocercidae</taxon>
        <taxon>Litomosoides</taxon>
    </lineage>
</organism>
<gene>
    <name evidence="1" type="ORF">NLS_LOCUS9946</name>
</gene>
<dbReference type="EMBL" id="UYRX01002156">
    <property type="protein sequence ID" value="VDM92840.1"/>
    <property type="molecule type" value="Genomic_DNA"/>
</dbReference>
<protein>
    <submittedName>
        <fullName evidence="1">Uncharacterized protein</fullName>
    </submittedName>
</protein>